<name>A0A1H3CZI1_9EURY</name>
<evidence type="ECO:0000313" key="3">
    <source>
        <dbReference type="Proteomes" id="UP000199170"/>
    </source>
</evidence>
<dbReference type="InterPro" id="IPR001387">
    <property type="entry name" value="Cro/C1-type_HTH"/>
</dbReference>
<dbReference type="Gene3D" id="3.40.225.10">
    <property type="entry name" value="Class II aldolase/adducin N-terminal domain"/>
    <property type="match status" value="1"/>
</dbReference>
<keyword evidence="3" id="KW-1185">Reference proteome</keyword>
<dbReference type="Pfam" id="PF01381">
    <property type="entry name" value="HTH_3"/>
    <property type="match status" value="1"/>
</dbReference>
<dbReference type="InterPro" id="IPR036409">
    <property type="entry name" value="Aldolase_II/adducin_N_sf"/>
</dbReference>
<dbReference type="InterPro" id="IPR010982">
    <property type="entry name" value="Lambda_DNA-bd_dom_sf"/>
</dbReference>
<reference evidence="3" key="1">
    <citation type="submission" date="2016-10" db="EMBL/GenBank/DDBJ databases">
        <authorList>
            <person name="Varghese N."/>
            <person name="Submissions S."/>
        </authorList>
    </citation>
    <scope>NUCLEOTIDE SEQUENCE [LARGE SCALE GENOMIC DNA]</scope>
    <source>
        <strain evidence="3">CGMCC 1.10118</strain>
    </source>
</reference>
<dbReference type="Proteomes" id="UP000199170">
    <property type="component" value="Unassembled WGS sequence"/>
</dbReference>
<dbReference type="Pfam" id="PF10120">
    <property type="entry name" value="ThiN"/>
    <property type="match status" value="1"/>
</dbReference>
<dbReference type="SUPFAM" id="SSF53639">
    <property type="entry name" value="AraD/HMP-PK domain-like"/>
    <property type="match status" value="1"/>
</dbReference>
<organism evidence="2 3">
    <name type="scientific">Halobellus clavatus</name>
    <dbReference type="NCBI Taxonomy" id="660517"/>
    <lineage>
        <taxon>Archaea</taxon>
        <taxon>Methanobacteriati</taxon>
        <taxon>Methanobacteriota</taxon>
        <taxon>Stenosarchaea group</taxon>
        <taxon>Halobacteria</taxon>
        <taxon>Halobacteriales</taxon>
        <taxon>Haloferacaceae</taxon>
        <taxon>Halobellus</taxon>
    </lineage>
</organism>
<dbReference type="OrthoDB" id="42697at2157"/>
<dbReference type="RefSeq" id="WP_089764331.1">
    <property type="nucleotide sequence ID" value="NZ_FNPB01000001.1"/>
</dbReference>
<evidence type="ECO:0000259" key="1">
    <source>
        <dbReference type="PROSITE" id="PS50943"/>
    </source>
</evidence>
<dbReference type="PANTHER" id="PTHR40730">
    <property type="entry name" value="TRANSCRIPTIONAL REGULATOR PROTEIN-LIKE PROTEIN"/>
    <property type="match status" value="1"/>
</dbReference>
<dbReference type="PANTHER" id="PTHR40730:SF5">
    <property type="entry name" value="HTH CRO_C1-TYPE DOMAIN-CONTAINING PROTEIN"/>
    <property type="match status" value="1"/>
</dbReference>
<protein>
    <recommendedName>
        <fullName evidence="1">HTH cro/C1-type domain-containing protein</fullName>
    </recommendedName>
</protein>
<gene>
    <name evidence="2" type="ORF">SAMN04487946_101284</name>
</gene>
<proteinExistence type="predicted"/>
<dbReference type="EMBL" id="FNPB01000001">
    <property type="protein sequence ID" value="SDX59622.1"/>
    <property type="molecule type" value="Genomic_DNA"/>
</dbReference>
<dbReference type="Gene3D" id="1.10.260.40">
    <property type="entry name" value="lambda repressor-like DNA-binding domains"/>
    <property type="match status" value="1"/>
</dbReference>
<evidence type="ECO:0000313" key="2">
    <source>
        <dbReference type="EMBL" id="SDX59622.1"/>
    </source>
</evidence>
<dbReference type="AlphaFoldDB" id="A0A1H3CZI1"/>
<dbReference type="InterPro" id="IPR019293">
    <property type="entry name" value="ThiN"/>
</dbReference>
<feature type="domain" description="HTH cro/C1-type" evidence="1">
    <location>
        <begin position="20"/>
        <end position="48"/>
    </location>
</feature>
<dbReference type="SMART" id="SM00530">
    <property type="entry name" value="HTH_XRE"/>
    <property type="match status" value="1"/>
</dbReference>
<dbReference type="CDD" id="cd00093">
    <property type="entry name" value="HTH_XRE"/>
    <property type="match status" value="1"/>
</dbReference>
<dbReference type="GO" id="GO:0003677">
    <property type="term" value="F:DNA binding"/>
    <property type="evidence" value="ECO:0007669"/>
    <property type="project" value="InterPro"/>
</dbReference>
<dbReference type="SUPFAM" id="SSF47413">
    <property type="entry name" value="lambda repressor-like DNA-binding domains"/>
    <property type="match status" value="1"/>
</dbReference>
<sequence>MKFIEEVVVDEFLPTFRSMLAEDLRDRGLTQHEVAEALGISQSAVSKYAHGDVNRREEVLEDERVADLVERVGEGLATGDMSRVQALVEAEVLVRRLEAGDLLARLHEEAMPELADHEGYERIHDPDSGLRTSEQVRSSVRRALRRLTNASGFAGLIPNVGSNLVESLPEAATVDDVAGVPGRIFDVKGRATIPGDPEFGVSEHVASVLLSARDAGRDVHAAINVRYDPEVVAGLEAAGYDAVEFDADAPTDPIREALADREDLSSTFVCYQTGGYGIEPITYVLGPDAEAVVTAVKTLLGD</sequence>
<dbReference type="STRING" id="660517.SAMN04487946_101284"/>
<dbReference type="PROSITE" id="PS50943">
    <property type="entry name" value="HTH_CROC1"/>
    <property type="match status" value="1"/>
</dbReference>
<accession>A0A1H3CZI1</accession>